<reference evidence="8" key="3">
    <citation type="submission" date="2010-09" db="EMBL/GenBank/DDBJ databases">
        <title>Annotation of Gaeumannomyces graminis var. tritici R3-111a-1.</title>
        <authorList>
            <consortium name="The Broad Institute Genome Sequencing Platform"/>
            <person name="Ma L.-J."/>
            <person name="Dead R."/>
            <person name="Young S.K."/>
            <person name="Zeng Q."/>
            <person name="Gargeya S."/>
            <person name="Fitzgerald M."/>
            <person name="Haas B."/>
            <person name="Abouelleil A."/>
            <person name="Alvarado L."/>
            <person name="Arachchi H.M."/>
            <person name="Berlin A."/>
            <person name="Brown A."/>
            <person name="Chapman S.B."/>
            <person name="Chen Z."/>
            <person name="Dunbar C."/>
            <person name="Freedman E."/>
            <person name="Gearin G."/>
            <person name="Gellesch M."/>
            <person name="Goldberg J."/>
            <person name="Griggs A."/>
            <person name="Gujja S."/>
            <person name="Heiman D."/>
            <person name="Howarth C."/>
            <person name="Larson L."/>
            <person name="Lui A."/>
            <person name="MacDonald P.J.P."/>
            <person name="Mehta T."/>
            <person name="Montmayeur A."/>
            <person name="Murphy C."/>
            <person name="Neiman D."/>
            <person name="Pearson M."/>
            <person name="Priest M."/>
            <person name="Roberts A."/>
            <person name="Saif S."/>
            <person name="Shea T."/>
            <person name="Shenoy N."/>
            <person name="Sisk P."/>
            <person name="Stolte C."/>
            <person name="Sykes S."/>
            <person name="Yandava C."/>
            <person name="Wortman J."/>
            <person name="Nusbaum C."/>
            <person name="Birren B."/>
        </authorList>
    </citation>
    <scope>NUCLEOTIDE SEQUENCE</scope>
    <source>
        <strain evidence="8">R3-111a-1</strain>
    </source>
</reference>
<dbReference type="AlphaFoldDB" id="J3NUQ8"/>
<dbReference type="GO" id="GO:0005634">
    <property type="term" value="C:nucleus"/>
    <property type="evidence" value="ECO:0007669"/>
    <property type="project" value="TreeGrafter"/>
</dbReference>
<keyword evidence="3 6" id="KW-0547">Nucleotide-binding</keyword>
<name>J3NUQ8_GAET3</name>
<dbReference type="InterPro" id="IPR017441">
    <property type="entry name" value="Protein_kinase_ATP_BS"/>
</dbReference>
<dbReference type="GO" id="GO:0004674">
    <property type="term" value="F:protein serine/threonine kinase activity"/>
    <property type="evidence" value="ECO:0007669"/>
    <property type="project" value="UniProtKB-KW"/>
</dbReference>
<dbReference type="EMBL" id="GL385396">
    <property type="protein sequence ID" value="EJT79932.1"/>
    <property type="molecule type" value="Genomic_DNA"/>
</dbReference>
<feature type="binding site" evidence="6">
    <location>
        <position position="119"/>
    </location>
    <ligand>
        <name>ATP</name>
        <dbReference type="ChEBI" id="CHEBI:30616"/>
    </ligand>
</feature>
<evidence type="ECO:0000256" key="1">
    <source>
        <dbReference type="ARBA" id="ARBA00022527"/>
    </source>
</evidence>
<dbReference type="PROSITE" id="PS50011">
    <property type="entry name" value="PROTEIN_KINASE_DOM"/>
    <property type="match status" value="1"/>
</dbReference>
<dbReference type="GO" id="GO:0043484">
    <property type="term" value="P:regulation of RNA splicing"/>
    <property type="evidence" value="ECO:0007669"/>
    <property type="project" value="TreeGrafter"/>
</dbReference>
<dbReference type="Gene3D" id="1.10.510.10">
    <property type="entry name" value="Transferase(Phosphotransferase) domain 1"/>
    <property type="match status" value="1"/>
</dbReference>
<evidence type="ECO:0000313" key="8">
    <source>
        <dbReference type="EMBL" id="EJT79932.1"/>
    </source>
</evidence>
<sequence length="480" mass="53826">MAFSAASRSFFRCPSLLSRFSSFRHQLLPPQGLILSRARPISMSTGDALHEPKKAPMPEYHFIPYAEQLYRYAPGGYHPVLIGDTLGSRYRVVHKLGYGGFSTTWLCRNEASQAYVAIKVGTADSPFDEYEMLDFLNRPSSKNAPGRSMIPKVLDRFTVEGPNGRHPCIATPPALCSIQEALDEEAPFPIDTARSLAAQLVLALDYIHSRGIVHGDLHLGNLLLCPATNNLDQLTVDELYAKYPLIPTEPAVRHDEKPLGPGIPPHITFSAYLGKLPKDCSVSETKAMVADFGSSYHMTPDSMHKTCPPLGFIAPEAFYEKDRCLSSSSDIWALAGNIWEIFGGMRLFQDAWNPDDDLITWQWVLALGKLPLEWWDKWEARSKYFTEDGEIGPGGHAVWCATSFDGKFVECIQERRQTGGLEILGDQETLAFKAMLRRMLAYRPEERPTAAELLRCEWMVKWALPELRKSPYARLLDGEV</sequence>
<accession>J3NUQ8</accession>
<proteinExistence type="predicted"/>
<evidence type="ECO:0000256" key="3">
    <source>
        <dbReference type="ARBA" id="ARBA00022741"/>
    </source>
</evidence>
<dbReference type="RefSeq" id="XP_009221077.1">
    <property type="nucleotide sequence ID" value="XM_009222813.1"/>
</dbReference>
<dbReference type="VEuPathDB" id="FungiDB:GGTG_05014"/>
<organism evidence="8">
    <name type="scientific">Gaeumannomyces tritici (strain R3-111a-1)</name>
    <name type="common">Wheat and barley take-all root rot fungus</name>
    <name type="synonym">Gaeumannomyces graminis var. tritici</name>
    <dbReference type="NCBI Taxonomy" id="644352"/>
    <lineage>
        <taxon>Eukaryota</taxon>
        <taxon>Fungi</taxon>
        <taxon>Dikarya</taxon>
        <taxon>Ascomycota</taxon>
        <taxon>Pezizomycotina</taxon>
        <taxon>Sordariomycetes</taxon>
        <taxon>Sordariomycetidae</taxon>
        <taxon>Magnaporthales</taxon>
        <taxon>Magnaporthaceae</taxon>
        <taxon>Gaeumannomyces</taxon>
    </lineage>
</organism>
<dbReference type="GO" id="GO:0050793">
    <property type="term" value="P:regulation of developmental process"/>
    <property type="evidence" value="ECO:0007669"/>
    <property type="project" value="UniProtKB-ARBA"/>
</dbReference>
<dbReference type="Proteomes" id="UP000006039">
    <property type="component" value="Unassembled WGS sequence"/>
</dbReference>
<reference evidence="9" key="5">
    <citation type="submission" date="2018-04" db="UniProtKB">
        <authorList>
            <consortium name="EnsemblFungi"/>
        </authorList>
    </citation>
    <scope>IDENTIFICATION</scope>
    <source>
        <strain evidence="9">R3-111a-1</strain>
    </source>
</reference>
<evidence type="ECO:0000313" key="10">
    <source>
        <dbReference type="Proteomes" id="UP000006039"/>
    </source>
</evidence>
<evidence type="ECO:0000256" key="5">
    <source>
        <dbReference type="ARBA" id="ARBA00022840"/>
    </source>
</evidence>
<dbReference type="PANTHER" id="PTHR45646:SF11">
    <property type="entry name" value="SERINE_THREONINE-PROTEIN KINASE DOA"/>
    <property type="match status" value="1"/>
</dbReference>
<evidence type="ECO:0000256" key="6">
    <source>
        <dbReference type="PROSITE-ProRule" id="PRU10141"/>
    </source>
</evidence>
<keyword evidence="2" id="KW-0808">Transferase</keyword>
<evidence type="ECO:0000259" key="7">
    <source>
        <dbReference type="PROSITE" id="PS50011"/>
    </source>
</evidence>
<dbReference type="OrthoDB" id="5979581at2759"/>
<keyword evidence="10" id="KW-1185">Reference proteome</keyword>
<dbReference type="InterPro" id="IPR011009">
    <property type="entry name" value="Kinase-like_dom_sf"/>
</dbReference>
<dbReference type="PROSITE" id="PS00107">
    <property type="entry name" value="PROTEIN_KINASE_ATP"/>
    <property type="match status" value="1"/>
</dbReference>
<dbReference type="InterPro" id="IPR051175">
    <property type="entry name" value="CLK_kinases"/>
</dbReference>
<dbReference type="GO" id="GO:0005524">
    <property type="term" value="F:ATP binding"/>
    <property type="evidence" value="ECO:0007669"/>
    <property type="project" value="UniProtKB-UniRule"/>
</dbReference>
<dbReference type="GeneID" id="20345472"/>
<evidence type="ECO:0000313" key="9">
    <source>
        <dbReference type="EnsemblFungi" id="EJT79932"/>
    </source>
</evidence>
<dbReference type="Pfam" id="PF00069">
    <property type="entry name" value="Pkinase"/>
    <property type="match status" value="2"/>
</dbReference>
<dbReference type="STRING" id="644352.J3NUQ8"/>
<keyword evidence="4 8" id="KW-0418">Kinase</keyword>
<evidence type="ECO:0000256" key="2">
    <source>
        <dbReference type="ARBA" id="ARBA00022679"/>
    </source>
</evidence>
<feature type="domain" description="Protein kinase" evidence="7">
    <location>
        <begin position="90"/>
        <end position="459"/>
    </location>
</feature>
<dbReference type="InterPro" id="IPR000719">
    <property type="entry name" value="Prot_kinase_dom"/>
</dbReference>
<reference evidence="8" key="2">
    <citation type="submission" date="2010-07" db="EMBL/GenBank/DDBJ databases">
        <authorList>
            <consortium name="The Broad Institute Genome Sequencing Platform"/>
            <consortium name="Broad Institute Genome Sequencing Center for Infectious Disease"/>
            <person name="Ma L.-J."/>
            <person name="Dead R."/>
            <person name="Young S."/>
            <person name="Zeng Q."/>
            <person name="Koehrsen M."/>
            <person name="Alvarado L."/>
            <person name="Berlin A."/>
            <person name="Chapman S.B."/>
            <person name="Chen Z."/>
            <person name="Freedman E."/>
            <person name="Gellesch M."/>
            <person name="Goldberg J."/>
            <person name="Griggs A."/>
            <person name="Gujja S."/>
            <person name="Heilman E.R."/>
            <person name="Heiman D."/>
            <person name="Hepburn T."/>
            <person name="Howarth C."/>
            <person name="Jen D."/>
            <person name="Larson L."/>
            <person name="Mehta T."/>
            <person name="Neiman D."/>
            <person name="Pearson M."/>
            <person name="Roberts A."/>
            <person name="Saif S."/>
            <person name="Shea T."/>
            <person name="Shenoy N."/>
            <person name="Sisk P."/>
            <person name="Stolte C."/>
            <person name="Sykes S."/>
            <person name="Walk T."/>
            <person name="White J."/>
            <person name="Yandava C."/>
            <person name="Haas B."/>
            <person name="Nusbaum C."/>
            <person name="Birren B."/>
        </authorList>
    </citation>
    <scope>NUCLEOTIDE SEQUENCE</scope>
    <source>
        <strain evidence="8">R3-111a-1</strain>
    </source>
</reference>
<dbReference type="PANTHER" id="PTHR45646">
    <property type="entry name" value="SERINE/THREONINE-PROTEIN KINASE DOA-RELATED"/>
    <property type="match status" value="1"/>
</dbReference>
<dbReference type="eggNOG" id="KOG1290">
    <property type="taxonomic scope" value="Eukaryota"/>
</dbReference>
<protein>
    <submittedName>
        <fullName evidence="8">CMGC/SRPK protein kinase</fullName>
    </submittedName>
</protein>
<dbReference type="Gene3D" id="3.30.200.20">
    <property type="entry name" value="Phosphorylase Kinase, domain 1"/>
    <property type="match status" value="1"/>
</dbReference>
<dbReference type="SMART" id="SM00220">
    <property type="entry name" value="S_TKc"/>
    <property type="match status" value="1"/>
</dbReference>
<keyword evidence="5 6" id="KW-0067">ATP-binding</keyword>
<reference evidence="9" key="4">
    <citation type="journal article" date="2015" name="G3 (Bethesda)">
        <title>Genome sequences of three phytopathogenic species of the Magnaporthaceae family of fungi.</title>
        <authorList>
            <person name="Okagaki L.H."/>
            <person name="Nunes C.C."/>
            <person name="Sailsbery J."/>
            <person name="Clay B."/>
            <person name="Brown D."/>
            <person name="John T."/>
            <person name="Oh Y."/>
            <person name="Young N."/>
            <person name="Fitzgerald M."/>
            <person name="Haas B.J."/>
            <person name="Zeng Q."/>
            <person name="Young S."/>
            <person name="Adiconis X."/>
            <person name="Fan L."/>
            <person name="Levin J.Z."/>
            <person name="Mitchell T.K."/>
            <person name="Okubara P.A."/>
            <person name="Farman M.L."/>
            <person name="Kohn L.M."/>
            <person name="Birren B."/>
            <person name="Ma L.-J."/>
            <person name="Dean R.A."/>
        </authorList>
    </citation>
    <scope>NUCLEOTIDE SEQUENCE</scope>
    <source>
        <strain evidence="9">R3-111a-1</strain>
    </source>
</reference>
<evidence type="ECO:0000256" key="4">
    <source>
        <dbReference type="ARBA" id="ARBA00022777"/>
    </source>
</evidence>
<reference evidence="10" key="1">
    <citation type="submission" date="2010-07" db="EMBL/GenBank/DDBJ databases">
        <title>The genome sequence of Gaeumannomyces graminis var. tritici strain R3-111a-1.</title>
        <authorList>
            <consortium name="The Broad Institute Genome Sequencing Platform"/>
            <person name="Ma L.-J."/>
            <person name="Dead R."/>
            <person name="Young S."/>
            <person name="Zeng Q."/>
            <person name="Koehrsen M."/>
            <person name="Alvarado L."/>
            <person name="Berlin A."/>
            <person name="Chapman S.B."/>
            <person name="Chen Z."/>
            <person name="Freedman E."/>
            <person name="Gellesch M."/>
            <person name="Goldberg J."/>
            <person name="Griggs A."/>
            <person name="Gujja S."/>
            <person name="Heilman E.R."/>
            <person name="Heiman D."/>
            <person name="Hepburn T."/>
            <person name="Howarth C."/>
            <person name="Jen D."/>
            <person name="Larson L."/>
            <person name="Mehta T."/>
            <person name="Neiman D."/>
            <person name="Pearson M."/>
            <person name="Roberts A."/>
            <person name="Saif S."/>
            <person name="Shea T."/>
            <person name="Shenoy N."/>
            <person name="Sisk P."/>
            <person name="Stolte C."/>
            <person name="Sykes S."/>
            <person name="Walk T."/>
            <person name="White J."/>
            <person name="Yandava C."/>
            <person name="Haas B."/>
            <person name="Nusbaum C."/>
            <person name="Birren B."/>
        </authorList>
    </citation>
    <scope>NUCLEOTIDE SEQUENCE [LARGE SCALE GENOMIC DNA]</scope>
    <source>
        <strain evidence="10">R3-111a-1</strain>
    </source>
</reference>
<keyword evidence="1" id="KW-0723">Serine/threonine-protein kinase</keyword>
<dbReference type="EnsemblFungi" id="EJT79932">
    <property type="protein sequence ID" value="EJT79932"/>
    <property type="gene ID" value="GGTG_05014"/>
</dbReference>
<gene>
    <name evidence="9" type="primary">20345472</name>
    <name evidence="8" type="ORF">GGTG_05014</name>
</gene>
<dbReference type="HOGENOM" id="CLU_000288_81_2_1"/>
<dbReference type="SUPFAM" id="SSF56112">
    <property type="entry name" value="Protein kinase-like (PK-like)"/>
    <property type="match status" value="1"/>
</dbReference>